<dbReference type="Proteomes" id="UP000264006">
    <property type="component" value="Chromosome"/>
</dbReference>
<organism evidence="1 2">
    <name type="scientific">Euzebya pacifica</name>
    <dbReference type="NCBI Taxonomy" id="1608957"/>
    <lineage>
        <taxon>Bacteria</taxon>
        <taxon>Bacillati</taxon>
        <taxon>Actinomycetota</taxon>
        <taxon>Nitriliruptoria</taxon>
        <taxon>Euzebyales</taxon>
    </lineage>
</organism>
<accession>A0A346Y4N7</accession>
<dbReference type="KEGG" id="euz:DVS28_a4773"/>
<protein>
    <submittedName>
        <fullName evidence="1">Uncharacterized protein</fullName>
    </submittedName>
</protein>
<evidence type="ECO:0000313" key="1">
    <source>
        <dbReference type="EMBL" id="AXV09434.1"/>
    </source>
</evidence>
<dbReference type="EMBL" id="CP031165">
    <property type="protein sequence ID" value="AXV09434.1"/>
    <property type="molecule type" value="Genomic_DNA"/>
</dbReference>
<reference evidence="1 2" key="1">
    <citation type="submission" date="2018-09" db="EMBL/GenBank/DDBJ databases">
        <title>Complete genome sequence of Euzebya sp. DY32-46 isolated from seawater of Pacific Ocean.</title>
        <authorList>
            <person name="Xu L."/>
            <person name="Wu Y.-H."/>
            <person name="Xu X.-W."/>
        </authorList>
    </citation>
    <scope>NUCLEOTIDE SEQUENCE [LARGE SCALE GENOMIC DNA]</scope>
    <source>
        <strain evidence="1 2">DY32-46</strain>
    </source>
</reference>
<dbReference type="AlphaFoldDB" id="A0A346Y4N7"/>
<gene>
    <name evidence="1" type="ORF">DVS28_a4773</name>
</gene>
<evidence type="ECO:0000313" key="2">
    <source>
        <dbReference type="Proteomes" id="UP000264006"/>
    </source>
</evidence>
<keyword evidence="2" id="KW-1185">Reference proteome</keyword>
<sequence>MSHDELLAEFEQPWRGGSPVFACCRRSVGVALDAVDLAALGSEDVTTRVNALRDAVEMELPGHLDAHRCCVGHLADLAFDLPDTVAATA</sequence>
<proteinExistence type="predicted"/>
<name>A0A346Y4N7_9ACTN</name>